<feature type="domain" description="Multidrug resistance protein MdtA-like C-terminal permuted SH3" evidence="7">
    <location>
        <begin position="281"/>
        <end position="345"/>
    </location>
</feature>
<evidence type="ECO:0000313" key="9">
    <source>
        <dbReference type="EMBL" id="SMH64083.1"/>
    </source>
</evidence>
<dbReference type="AlphaFoldDB" id="A0A060UTL4"/>
<dbReference type="RefSeq" id="WP_014028823.1">
    <property type="nucleotide sequence ID" value="NZ_CCCS020000034.1"/>
</dbReference>
<dbReference type="InterPro" id="IPR058627">
    <property type="entry name" value="MdtA-like_C"/>
</dbReference>
<dbReference type="InterPro" id="IPR058624">
    <property type="entry name" value="MdtA-like_HH"/>
</dbReference>
<proteinExistence type="inferred from homology"/>
<dbReference type="Proteomes" id="UP000193925">
    <property type="component" value="Chromosome AFERRI"/>
</dbReference>
<reference evidence="8" key="2">
    <citation type="submission" date="2014-07" db="EMBL/GenBank/DDBJ databases">
        <title>Initial genome analysis of the psychrotolerant acidophile Acidithiobacillus ferrivorans CF27: insights into iron and sulfur oxidation pathways and into biofilm formation.</title>
        <authorList>
            <person name="Talla E."/>
            <person name="Hedrich S."/>
            <person name="Mangenot S."/>
            <person name="Ji B."/>
            <person name="Johnson D.B."/>
            <person name="Barbe V."/>
            <person name="Bonnefoy V."/>
        </authorList>
    </citation>
    <scope>NUCLEOTIDE SEQUENCE [LARGE SCALE GENOMIC DNA]</scope>
    <source>
        <strain evidence="8">CF27</strain>
    </source>
</reference>
<comment type="subcellular location">
    <subcellularLocation>
        <location evidence="1">Cell envelope</location>
    </subcellularLocation>
</comment>
<feature type="domain" description="CusB-like beta-barrel" evidence="6">
    <location>
        <begin position="203"/>
        <end position="273"/>
    </location>
</feature>
<dbReference type="Pfam" id="PF25917">
    <property type="entry name" value="BSH_RND"/>
    <property type="match status" value="1"/>
</dbReference>
<dbReference type="PANTHER" id="PTHR30469">
    <property type="entry name" value="MULTIDRUG RESISTANCE PROTEIN MDTA"/>
    <property type="match status" value="1"/>
</dbReference>
<evidence type="ECO:0000313" key="10">
    <source>
        <dbReference type="Proteomes" id="UP000193925"/>
    </source>
</evidence>
<dbReference type="Gene3D" id="2.40.30.170">
    <property type="match status" value="1"/>
</dbReference>
<dbReference type="OrthoDB" id="9806939at2"/>
<dbReference type="EMBL" id="CCCS020000034">
    <property type="protein sequence ID" value="CDQ10123.1"/>
    <property type="molecule type" value="Genomic_DNA"/>
</dbReference>
<name>A0A060UTL4_9PROT</name>
<evidence type="ECO:0000259" key="5">
    <source>
        <dbReference type="Pfam" id="PF25917"/>
    </source>
</evidence>
<evidence type="ECO:0000256" key="1">
    <source>
        <dbReference type="ARBA" id="ARBA00004196"/>
    </source>
</evidence>
<keyword evidence="10" id="KW-1185">Reference proteome</keyword>
<comment type="similarity">
    <text evidence="2">Belongs to the membrane fusion protein (MFP) (TC 8.A.1) family.</text>
</comment>
<dbReference type="InterPro" id="IPR006143">
    <property type="entry name" value="RND_pump_MFP"/>
</dbReference>
<dbReference type="FunFam" id="2.40.30.170:FF:000010">
    <property type="entry name" value="Efflux RND transporter periplasmic adaptor subunit"/>
    <property type="match status" value="1"/>
</dbReference>
<dbReference type="EMBL" id="LT841305">
    <property type="protein sequence ID" value="SMH64083.1"/>
    <property type="molecule type" value="Genomic_DNA"/>
</dbReference>
<dbReference type="SUPFAM" id="SSF111369">
    <property type="entry name" value="HlyD-like secretion proteins"/>
    <property type="match status" value="1"/>
</dbReference>
<dbReference type="GO" id="GO:0015562">
    <property type="term" value="F:efflux transmembrane transporter activity"/>
    <property type="evidence" value="ECO:0007669"/>
    <property type="project" value="TreeGrafter"/>
</dbReference>
<dbReference type="InterPro" id="IPR058792">
    <property type="entry name" value="Beta-barrel_RND_2"/>
</dbReference>
<evidence type="ECO:0000259" key="6">
    <source>
        <dbReference type="Pfam" id="PF25954"/>
    </source>
</evidence>
<dbReference type="Pfam" id="PF25967">
    <property type="entry name" value="RND-MFP_C"/>
    <property type="match status" value="1"/>
</dbReference>
<evidence type="ECO:0000259" key="7">
    <source>
        <dbReference type="Pfam" id="PF25967"/>
    </source>
</evidence>
<gene>
    <name evidence="9" type="ORF">AFERRI_10116</name>
    <name evidence="8" type="ORF">AFERRI_40075</name>
</gene>
<dbReference type="PANTHER" id="PTHR30469:SF11">
    <property type="entry name" value="BLL4320 PROTEIN"/>
    <property type="match status" value="1"/>
</dbReference>
<dbReference type="Gene3D" id="1.10.287.470">
    <property type="entry name" value="Helix hairpin bin"/>
    <property type="match status" value="1"/>
</dbReference>
<dbReference type="Gene3D" id="2.40.420.20">
    <property type="match status" value="1"/>
</dbReference>
<evidence type="ECO:0000256" key="3">
    <source>
        <dbReference type="ARBA" id="ARBA00022448"/>
    </source>
</evidence>
<protein>
    <submittedName>
        <fullName evidence="9">Efflux transporter, RND family, MFP subunit</fullName>
    </submittedName>
    <submittedName>
        <fullName evidence="8">Putative Secretion protein HlyD</fullName>
    </submittedName>
</protein>
<reference evidence="8" key="1">
    <citation type="submission" date="2014-03" db="EMBL/GenBank/DDBJ databases">
        <authorList>
            <person name="Genoscope - CEA"/>
        </authorList>
    </citation>
    <scope>NUCLEOTIDE SEQUENCE [LARGE SCALE GENOMIC DNA]</scope>
    <source>
        <strain evidence="8">CF27</strain>
    </source>
</reference>
<reference evidence="9 10" key="3">
    <citation type="submission" date="2017-03" db="EMBL/GenBank/DDBJ databases">
        <authorList>
            <person name="Regsiter A."/>
            <person name="William W."/>
        </authorList>
    </citation>
    <scope>NUCLEOTIDE SEQUENCE [LARGE SCALE GENOMIC DNA]</scope>
    <source>
        <strain evidence="9">PRJEB5721</strain>
    </source>
</reference>
<feature type="domain" description="Multidrug resistance protein MdtA-like barrel-sandwich hybrid" evidence="5">
    <location>
        <begin position="70"/>
        <end position="189"/>
    </location>
</feature>
<dbReference type="Gene3D" id="2.40.50.100">
    <property type="match status" value="1"/>
</dbReference>
<dbReference type="NCBIfam" id="TIGR01730">
    <property type="entry name" value="RND_mfp"/>
    <property type="match status" value="1"/>
</dbReference>
<accession>A0A060UTL4</accession>
<dbReference type="InterPro" id="IPR058625">
    <property type="entry name" value="MdtA-like_BSH"/>
</dbReference>
<dbReference type="Pfam" id="PF25876">
    <property type="entry name" value="HH_MFP_RND"/>
    <property type="match status" value="1"/>
</dbReference>
<sequence length="363" mass="38983">MKKAFIIVIIVLLIVFGGIFGFKIFVNEKISAAMAHMPKPVMTVSATAAKTELWHPRLQAIASLAAVQGVEITPQIAGNVTAIHFHSGHYVQAGTVLVQIDDSNQRAQLASDEAQLRLAQINLHRTHELIATKAASQSQLDSAVATYQSSAATLKNIRATLNKLAIRAPFSGYLGIRQVNIGQYLTPGTKIVDLQSWDPLHANFTLPQSELQDIHVGTLVQVETNARPGQIFAGKVTALGASVNSATRQIEVQATIANPQSVLRPGLFGELTVIRNIEEKVLTVPVSALSYNTFGDYVYVIKKATQNGKTVEVAHQQVIKTGKERNGQVSIVSGLKAGDMVITAGQVKLVDGSLVKISTEKDA</sequence>
<dbReference type="Pfam" id="PF25954">
    <property type="entry name" value="Beta-barrel_RND_2"/>
    <property type="match status" value="1"/>
</dbReference>
<keyword evidence="3" id="KW-0813">Transport</keyword>
<organism evidence="8">
    <name type="scientific">Acidithiobacillus ferrivorans</name>
    <dbReference type="NCBI Taxonomy" id="160808"/>
    <lineage>
        <taxon>Bacteria</taxon>
        <taxon>Pseudomonadati</taxon>
        <taxon>Pseudomonadota</taxon>
        <taxon>Acidithiobacillia</taxon>
        <taxon>Acidithiobacillales</taxon>
        <taxon>Acidithiobacillaceae</taxon>
        <taxon>Acidithiobacillus</taxon>
    </lineage>
</organism>
<dbReference type="GO" id="GO:1990281">
    <property type="term" value="C:efflux pump complex"/>
    <property type="evidence" value="ECO:0007669"/>
    <property type="project" value="TreeGrafter"/>
</dbReference>
<evidence type="ECO:0000256" key="2">
    <source>
        <dbReference type="ARBA" id="ARBA00009477"/>
    </source>
</evidence>
<evidence type="ECO:0000259" key="4">
    <source>
        <dbReference type="Pfam" id="PF25876"/>
    </source>
</evidence>
<feature type="domain" description="Multidrug resistance protein MdtA-like alpha-helical hairpin" evidence="4">
    <location>
        <begin position="104"/>
        <end position="162"/>
    </location>
</feature>
<evidence type="ECO:0000313" key="8">
    <source>
        <dbReference type="EMBL" id="CDQ10123.1"/>
    </source>
</evidence>